<dbReference type="RefSeq" id="WP_023851591.1">
    <property type="nucleotide sequence ID" value="NZ_CP047167.1"/>
</dbReference>
<dbReference type="InterPro" id="IPR010282">
    <property type="entry name" value="Uncharacterised_HutD/Ves"/>
</dbReference>
<accession>A0ABX7FGU2</accession>
<reference evidence="1 2" key="1">
    <citation type="submission" date="2019-12" db="EMBL/GenBank/DDBJ databases">
        <title>Complete Genome Sequence of a Quorum-Sensing Bacterium,Rhodobacteraceae bacterium C31, Isolated from a marine microalgae symbiotic bacteria.</title>
        <authorList>
            <person name="Zhang Y."/>
        </authorList>
    </citation>
    <scope>NUCLEOTIDE SEQUENCE [LARGE SCALE GENOMIC DNA]</scope>
    <source>
        <strain evidence="1 2">C31</strain>
        <plasmid evidence="1 2">p-SCP1</plasmid>
    </source>
</reference>
<name>A0ABX7FGU2_9RHOB</name>
<evidence type="ECO:0000313" key="1">
    <source>
        <dbReference type="EMBL" id="QRF68652.1"/>
    </source>
</evidence>
<dbReference type="InterPro" id="IPR011051">
    <property type="entry name" value="RmlC_Cupin_sf"/>
</dbReference>
<dbReference type="SUPFAM" id="SSF51182">
    <property type="entry name" value="RmlC-like cupins"/>
    <property type="match status" value="1"/>
</dbReference>
<sequence>MHSIRFTETKETPWRNGGGITREVARAEDDGGLLWRLSIADVDAEGPFSDFVGLTRVLTVIRGGPMMLDTPSQTLVAALHVPLTFDGGLPVSARLPNGPLRDLNLMYDADRVHAEVSVLKGPFEGSLVPDAQAPLRVVFGLSEGFHLNRAPFDAGDTVLLEGEAATLTLADGDSILLISLSQVG</sequence>
<organism evidence="1 2">
    <name type="scientific">Ponticoccus alexandrii</name>
    <dbReference type="NCBI Taxonomy" id="1943633"/>
    <lineage>
        <taxon>Bacteria</taxon>
        <taxon>Pseudomonadati</taxon>
        <taxon>Pseudomonadota</taxon>
        <taxon>Alphaproteobacteria</taxon>
        <taxon>Rhodobacterales</taxon>
        <taxon>Roseobacteraceae</taxon>
        <taxon>Ponticoccus</taxon>
    </lineage>
</organism>
<geneLocation type="plasmid" evidence="1 2">
    <name>p-SCP1</name>
</geneLocation>
<evidence type="ECO:0000313" key="2">
    <source>
        <dbReference type="Proteomes" id="UP000596387"/>
    </source>
</evidence>
<keyword evidence="1" id="KW-0614">Plasmid</keyword>
<proteinExistence type="predicted"/>
<dbReference type="PANTHER" id="PTHR37943">
    <property type="entry name" value="PROTEIN VES"/>
    <property type="match status" value="1"/>
</dbReference>
<gene>
    <name evidence="1" type="ORF">GQA70_19930</name>
</gene>
<dbReference type="PANTHER" id="PTHR37943:SF1">
    <property type="entry name" value="PROTEIN VES"/>
    <property type="match status" value="1"/>
</dbReference>
<dbReference type="EMBL" id="CP047167">
    <property type="protein sequence ID" value="QRF68652.1"/>
    <property type="molecule type" value="Genomic_DNA"/>
</dbReference>
<dbReference type="InterPro" id="IPR014710">
    <property type="entry name" value="RmlC-like_jellyroll"/>
</dbReference>
<protein>
    <submittedName>
        <fullName evidence="1">HutD family protein</fullName>
    </submittedName>
</protein>
<keyword evidence="2" id="KW-1185">Reference proteome</keyword>
<dbReference type="Pfam" id="PF05962">
    <property type="entry name" value="HutD"/>
    <property type="match status" value="1"/>
</dbReference>
<dbReference type="Proteomes" id="UP000596387">
    <property type="component" value="Plasmid p-SCP1"/>
</dbReference>
<dbReference type="CDD" id="cd20293">
    <property type="entry name" value="cupin_HutD_N"/>
    <property type="match status" value="1"/>
</dbReference>
<dbReference type="Gene3D" id="2.60.120.10">
    <property type="entry name" value="Jelly Rolls"/>
    <property type="match status" value="1"/>
</dbReference>